<dbReference type="GO" id="GO:0003676">
    <property type="term" value="F:nucleic acid binding"/>
    <property type="evidence" value="ECO:0007669"/>
    <property type="project" value="InterPro"/>
</dbReference>
<name>A0A371FX13_MUCPR</name>
<evidence type="ECO:0000313" key="2">
    <source>
        <dbReference type="Proteomes" id="UP000257109"/>
    </source>
</evidence>
<protein>
    <recommendedName>
        <fullName evidence="3">Integrase catalytic domain-containing protein</fullName>
    </recommendedName>
</protein>
<dbReference type="SUPFAM" id="SSF53098">
    <property type="entry name" value="Ribonuclease H-like"/>
    <property type="match status" value="1"/>
</dbReference>
<dbReference type="Proteomes" id="UP000257109">
    <property type="component" value="Unassembled WGS sequence"/>
</dbReference>
<dbReference type="AlphaFoldDB" id="A0A371FX13"/>
<comment type="caution">
    <text evidence="1">The sequence shown here is derived from an EMBL/GenBank/DDBJ whole genome shotgun (WGS) entry which is preliminary data.</text>
</comment>
<evidence type="ECO:0008006" key="3">
    <source>
        <dbReference type="Google" id="ProtNLM"/>
    </source>
</evidence>
<dbReference type="InterPro" id="IPR012337">
    <property type="entry name" value="RNaseH-like_sf"/>
</dbReference>
<reference evidence="1" key="1">
    <citation type="submission" date="2018-05" db="EMBL/GenBank/DDBJ databases">
        <title>Draft genome of Mucuna pruriens seed.</title>
        <authorList>
            <person name="Nnadi N.E."/>
            <person name="Vos R."/>
            <person name="Hasami M.H."/>
            <person name="Devisetty U.K."/>
            <person name="Aguiy J.C."/>
        </authorList>
    </citation>
    <scope>NUCLEOTIDE SEQUENCE [LARGE SCALE GENOMIC DNA]</scope>
    <source>
        <strain evidence="1">JCA_2017</strain>
    </source>
</reference>
<sequence>MKSNIFYRFGVLKALISDQGSHFYNRAMSSLLQKYVVVHRVATAYHPRQIAKLKYSIGKSKNCYKRWPIPIGGTRANSLRTLYGHTELYTEHRWECLPTKLSLAVKQCNLAYDQVSKQRKFQLQELEELYLEPYENSHIYKQNFIASTLRSRWYGPFVITNVFPYGVVELDDENTNRTFQVNGHLIKLFHEGPTPIVGEMETISLMELASSDDTP</sequence>
<dbReference type="Gene3D" id="3.30.420.10">
    <property type="entry name" value="Ribonuclease H-like superfamily/Ribonuclease H"/>
    <property type="match status" value="1"/>
</dbReference>
<keyword evidence="2" id="KW-1185">Reference proteome</keyword>
<proteinExistence type="predicted"/>
<dbReference type="InterPro" id="IPR036397">
    <property type="entry name" value="RNaseH_sf"/>
</dbReference>
<gene>
    <name evidence="1" type="ORF">CR513_36595</name>
</gene>
<accession>A0A371FX13</accession>
<organism evidence="1 2">
    <name type="scientific">Mucuna pruriens</name>
    <name type="common">Velvet bean</name>
    <name type="synonym">Dolichos pruriens</name>
    <dbReference type="NCBI Taxonomy" id="157652"/>
    <lineage>
        <taxon>Eukaryota</taxon>
        <taxon>Viridiplantae</taxon>
        <taxon>Streptophyta</taxon>
        <taxon>Embryophyta</taxon>
        <taxon>Tracheophyta</taxon>
        <taxon>Spermatophyta</taxon>
        <taxon>Magnoliopsida</taxon>
        <taxon>eudicotyledons</taxon>
        <taxon>Gunneridae</taxon>
        <taxon>Pentapetalae</taxon>
        <taxon>rosids</taxon>
        <taxon>fabids</taxon>
        <taxon>Fabales</taxon>
        <taxon>Fabaceae</taxon>
        <taxon>Papilionoideae</taxon>
        <taxon>50 kb inversion clade</taxon>
        <taxon>NPAAA clade</taxon>
        <taxon>indigoferoid/millettioid clade</taxon>
        <taxon>Phaseoleae</taxon>
        <taxon>Mucuna</taxon>
    </lineage>
</organism>
<feature type="non-terminal residue" evidence="1">
    <location>
        <position position="1"/>
    </location>
</feature>
<evidence type="ECO:0000313" key="1">
    <source>
        <dbReference type="EMBL" id="RDX82593.1"/>
    </source>
</evidence>
<dbReference type="EMBL" id="QJKJ01007600">
    <property type="protein sequence ID" value="RDX82593.1"/>
    <property type="molecule type" value="Genomic_DNA"/>
</dbReference>
<dbReference type="OrthoDB" id="1713704at2759"/>